<protein>
    <submittedName>
        <fullName evidence="2">ABC transporter permease</fullName>
    </submittedName>
</protein>
<name>A0ABV0LSC7_9PSEU</name>
<feature type="transmembrane region" description="Helical" evidence="1">
    <location>
        <begin position="129"/>
        <end position="151"/>
    </location>
</feature>
<proteinExistence type="predicted"/>
<dbReference type="EMBL" id="JBDZYD010000018">
    <property type="protein sequence ID" value="MEQ0565210.1"/>
    <property type="molecule type" value="Genomic_DNA"/>
</dbReference>
<keyword evidence="1" id="KW-0472">Membrane</keyword>
<feature type="transmembrane region" description="Helical" evidence="1">
    <location>
        <begin position="193"/>
        <end position="215"/>
    </location>
</feature>
<keyword evidence="1" id="KW-0812">Transmembrane</keyword>
<feature type="transmembrane region" description="Helical" evidence="1">
    <location>
        <begin position="20"/>
        <end position="42"/>
    </location>
</feature>
<organism evidence="2 3">
    <name type="scientific">Amycolatopsis melonis</name>
    <dbReference type="NCBI Taxonomy" id="3156488"/>
    <lineage>
        <taxon>Bacteria</taxon>
        <taxon>Bacillati</taxon>
        <taxon>Actinomycetota</taxon>
        <taxon>Actinomycetes</taxon>
        <taxon>Pseudonocardiales</taxon>
        <taxon>Pseudonocardiaceae</taxon>
        <taxon>Amycolatopsis</taxon>
    </lineage>
</organism>
<sequence length="262" mass="26967">MSTATAAMWTELLKARRSRLPWVTAAAFTIAAGFGGLIMFILQDVRRARALGLLGTKAALTGGTADWPAYFALLAQITAVGGAVLFGVIVIWTFGREFSQGTAKDLLALPTPRTTIVAAKFAVTTGWSLALAIQTYLLGLVIGAALGLPGWSAAVAATGLGKLLLTAALTIAVVTPFAFAASAGRGYLAGIGALFLAVFLAQVIALLGYGPYFPWSVPALVTDIAGPGRQPPGPLGYGLVAIVGIAGTLGTALWWKHADQDR</sequence>
<feature type="transmembrane region" description="Helical" evidence="1">
    <location>
        <begin position="163"/>
        <end position="181"/>
    </location>
</feature>
<accession>A0ABV0LSC7</accession>
<dbReference type="Pfam" id="PF12730">
    <property type="entry name" value="ABC2_membrane_4"/>
    <property type="match status" value="1"/>
</dbReference>
<keyword evidence="3" id="KW-1185">Reference proteome</keyword>
<evidence type="ECO:0000313" key="3">
    <source>
        <dbReference type="Proteomes" id="UP001440984"/>
    </source>
</evidence>
<dbReference type="PANTHER" id="PTHR37305:SF1">
    <property type="entry name" value="MEMBRANE PROTEIN"/>
    <property type="match status" value="1"/>
</dbReference>
<dbReference type="Proteomes" id="UP001440984">
    <property type="component" value="Unassembled WGS sequence"/>
</dbReference>
<evidence type="ECO:0000256" key="1">
    <source>
        <dbReference type="SAM" id="Phobius"/>
    </source>
</evidence>
<dbReference type="RefSeq" id="WP_348956291.1">
    <property type="nucleotide sequence ID" value="NZ_JBDZYD010000018.1"/>
</dbReference>
<keyword evidence="1" id="KW-1133">Transmembrane helix</keyword>
<evidence type="ECO:0000313" key="2">
    <source>
        <dbReference type="EMBL" id="MEQ0565210.1"/>
    </source>
</evidence>
<feature type="transmembrane region" description="Helical" evidence="1">
    <location>
        <begin position="235"/>
        <end position="255"/>
    </location>
</feature>
<dbReference type="PANTHER" id="PTHR37305">
    <property type="entry name" value="INTEGRAL MEMBRANE PROTEIN-RELATED"/>
    <property type="match status" value="1"/>
</dbReference>
<gene>
    <name evidence="2" type="ORF">ABJI51_39555</name>
</gene>
<comment type="caution">
    <text evidence="2">The sequence shown here is derived from an EMBL/GenBank/DDBJ whole genome shotgun (WGS) entry which is preliminary data.</text>
</comment>
<reference evidence="2 3" key="1">
    <citation type="submission" date="2024-05" db="EMBL/GenBank/DDBJ databases">
        <authorList>
            <person name="Zhao H."/>
            <person name="Xu Y."/>
            <person name="Lin S."/>
            <person name="Spain J.C."/>
            <person name="Zhou N.-Y."/>
        </authorList>
    </citation>
    <scope>NUCLEOTIDE SEQUENCE [LARGE SCALE GENOMIC DNA]</scope>
    <source>
        <strain evidence="2 3">NEAU-NG30</strain>
    </source>
</reference>
<feature type="transmembrane region" description="Helical" evidence="1">
    <location>
        <begin position="69"/>
        <end position="94"/>
    </location>
</feature>